<organism evidence="2 3">
    <name type="scientific">Drosophila mauritiana</name>
    <name type="common">Fruit fly</name>
    <dbReference type="NCBI Taxonomy" id="7226"/>
    <lineage>
        <taxon>Eukaryota</taxon>
        <taxon>Metazoa</taxon>
        <taxon>Ecdysozoa</taxon>
        <taxon>Arthropoda</taxon>
        <taxon>Hexapoda</taxon>
        <taxon>Insecta</taxon>
        <taxon>Pterygota</taxon>
        <taxon>Neoptera</taxon>
        <taxon>Endopterygota</taxon>
        <taxon>Diptera</taxon>
        <taxon>Brachycera</taxon>
        <taxon>Muscomorpha</taxon>
        <taxon>Ephydroidea</taxon>
        <taxon>Drosophilidae</taxon>
        <taxon>Drosophila</taxon>
        <taxon>Sophophora</taxon>
    </lineage>
</organism>
<name>A0A6P8K3S5_DROMA</name>
<dbReference type="AlphaFoldDB" id="A0A6P8K3S5"/>
<proteinExistence type="predicted"/>
<keyword evidence="2" id="KW-1185">Reference proteome</keyword>
<feature type="compositionally biased region" description="Basic and acidic residues" evidence="1">
    <location>
        <begin position="458"/>
        <end position="485"/>
    </location>
</feature>
<protein>
    <submittedName>
        <fullName evidence="3">Uncharacterized protein LOC117143137 isoform X1</fullName>
    </submittedName>
</protein>
<feature type="region of interest" description="Disordered" evidence="1">
    <location>
        <begin position="457"/>
        <end position="485"/>
    </location>
</feature>
<evidence type="ECO:0000313" key="3">
    <source>
        <dbReference type="RefSeq" id="XP_033163525.1"/>
    </source>
</evidence>
<feature type="region of interest" description="Disordered" evidence="1">
    <location>
        <begin position="1"/>
        <end position="26"/>
    </location>
</feature>
<dbReference type="RefSeq" id="XP_033163525.1">
    <property type="nucleotide sequence ID" value="XM_033307634.1"/>
</dbReference>
<evidence type="ECO:0000313" key="2">
    <source>
        <dbReference type="Proteomes" id="UP000515162"/>
    </source>
</evidence>
<dbReference type="Proteomes" id="UP000515162">
    <property type="component" value="Chromosome 2L"/>
</dbReference>
<evidence type="ECO:0000256" key="1">
    <source>
        <dbReference type="SAM" id="MobiDB-lite"/>
    </source>
</evidence>
<reference evidence="3" key="1">
    <citation type="submission" date="2025-08" db="UniProtKB">
        <authorList>
            <consortium name="RefSeq"/>
        </authorList>
    </citation>
    <scope>IDENTIFICATION</scope>
    <source>
        <strain evidence="3">Mau12</strain>
        <tissue evidence="3">Whole Body</tissue>
    </source>
</reference>
<sequence length="485" mass="56534">MNRKHNKISNVGSHSHGTKAEPKKYSPQEYREKILSLFPLPPKPAHMCHDAFVKKLLEPYVLETKEAVRAVKMTRDSTGEDSSEDPYEAFRAKMYKTNYTARATVYMARATILARTSVKSILSPEQRDSAAQTTQMFKVRFANLISDFRNVCIIYQLLQLQEILNVMREYPPAGTNPNDTIFGWSYKENLKRFEQQPSTVYVDILEKNKPEATLDDLKFYVDLGELIGLVQALLDDVIHDRDLCAPNGFMELLKDTQVDIDKLIAVPYETIMAEHDSLLEEKEKKNRGGKFHNPKLTAKQHALNKERFQIDFMSPIESRYKVNWTHDVVEQGQYIDFLRCKVLSDELEKIEELMRTDSSVWRSCHLEYVTLIEQYKQRINKVQQDYDDDMETAENKLQATLNRVGKCKEDLRSYQEKVEEFHLKIKEVREKIAQEVEKERARLSAARVSKRMSRILARQKEEKKAAAKQAKLDKKLARQNKKSQE</sequence>
<accession>A0A6P8K3S5</accession>
<gene>
    <name evidence="3" type="primary">LOC117143137</name>
</gene>
<dbReference type="GeneID" id="117143137"/>